<dbReference type="InterPro" id="IPR015915">
    <property type="entry name" value="Kelch-typ_b-propeller"/>
</dbReference>
<gene>
    <name evidence="4" type="primary">g3394</name>
    <name evidence="4" type="ORF">VP750_LOCUS2899</name>
</gene>
<dbReference type="SMART" id="SM00612">
    <property type="entry name" value="Kelch"/>
    <property type="match status" value="6"/>
</dbReference>
<accession>A0ABP1FMQ5</accession>
<dbReference type="Pfam" id="PF24681">
    <property type="entry name" value="Kelch_KLHDC2_KLHL20_DRC7"/>
    <property type="match status" value="1"/>
</dbReference>
<dbReference type="Pfam" id="PF01344">
    <property type="entry name" value="Kelch_1"/>
    <property type="match status" value="2"/>
</dbReference>
<feature type="compositionally biased region" description="Polar residues" evidence="3">
    <location>
        <begin position="141"/>
        <end position="154"/>
    </location>
</feature>
<comment type="caution">
    <text evidence="4">The sequence shown here is derived from an EMBL/GenBank/DDBJ whole genome shotgun (WGS) entry which is preliminary data.</text>
</comment>
<name>A0ABP1FMQ5_9CHLO</name>
<evidence type="ECO:0000313" key="4">
    <source>
        <dbReference type="EMBL" id="CAL5221240.1"/>
    </source>
</evidence>
<dbReference type="PANTHER" id="PTHR24412">
    <property type="entry name" value="KELCH PROTEIN"/>
    <property type="match status" value="1"/>
</dbReference>
<dbReference type="EMBL" id="CAXHTA020000005">
    <property type="protein sequence ID" value="CAL5221240.1"/>
    <property type="molecule type" value="Genomic_DNA"/>
</dbReference>
<evidence type="ECO:0000313" key="5">
    <source>
        <dbReference type="Proteomes" id="UP001497392"/>
    </source>
</evidence>
<sequence>MTSEQKLWASIFDRPGSFVKKSFVTSQLAFHSDEDSTAWLKDRQHLFKVISGGTVLALAQSPGFSDFYGQHALQQEILSFLRAWSGPAHLGTHLGQFVRSITKEESKGRLGEFLNARPHLFKVHNHFVSLVEPSTDRELQQGHTTPKPQTGSHTSQKKLAVAIDDGKDTEDRMEEALVGFLSSLKRPAHLGQDVGPFLIERFGQSCRGQLGPFIKARQHVFMRDDMYISLAGRRPQRQAGPHVAQGKAVEPPPGFADRPAPSQNHSQRGANGMQASAAMAKGPQQQDATQQALDELREKYEDLQRNVEYIKAHLKLSTADMCPADGATSGRMQYPSTRPTSARIWVFGGHDGSDWMSDSRIFHIQKQEWRSVAELSSPLTFSAAASLHSHIYLFGGSSPATEDEGFTRSAQRFDVEEGQWRSITPMSRPRGNLAVSELGGAFFCVGGGTPTTQYDLAERYDPVSDRWTIVKPMGTRRFALASAALQGSMICVGGFDGQRHLASSELYDPRIGRWQELGSMSLPRGNFSACSVSDHELLAIGGYSNDDECTEQCEILDLRTTKWRPTGPLAQPRAFGAAVGSGQVYAIGGLGRDMSTYLEAVEVFDAQQQAWSELKLDAQQSLPFKRAFFAAVARG</sequence>
<evidence type="ECO:0000256" key="1">
    <source>
        <dbReference type="ARBA" id="ARBA00022441"/>
    </source>
</evidence>
<dbReference type="SUPFAM" id="SSF117281">
    <property type="entry name" value="Kelch motif"/>
    <property type="match status" value="1"/>
</dbReference>
<keyword evidence="5" id="KW-1185">Reference proteome</keyword>
<reference evidence="4 5" key="1">
    <citation type="submission" date="2024-06" db="EMBL/GenBank/DDBJ databases">
        <authorList>
            <person name="Kraege A."/>
            <person name="Thomma B."/>
        </authorList>
    </citation>
    <scope>NUCLEOTIDE SEQUENCE [LARGE SCALE GENOMIC DNA]</scope>
</reference>
<feature type="region of interest" description="Disordered" evidence="3">
    <location>
        <begin position="134"/>
        <end position="158"/>
    </location>
</feature>
<organism evidence="4 5">
    <name type="scientific">Coccomyxa viridis</name>
    <dbReference type="NCBI Taxonomy" id="1274662"/>
    <lineage>
        <taxon>Eukaryota</taxon>
        <taxon>Viridiplantae</taxon>
        <taxon>Chlorophyta</taxon>
        <taxon>core chlorophytes</taxon>
        <taxon>Trebouxiophyceae</taxon>
        <taxon>Trebouxiophyceae incertae sedis</taxon>
        <taxon>Coccomyxaceae</taxon>
        <taxon>Coccomyxa</taxon>
    </lineage>
</organism>
<evidence type="ECO:0000256" key="3">
    <source>
        <dbReference type="SAM" id="MobiDB-lite"/>
    </source>
</evidence>
<keyword evidence="1" id="KW-0880">Kelch repeat</keyword>
<evidence type="ECO:0000256" key="2">
    <source>
        <dbReference type="ARBA" id="ARBA00022737"/>
    </source>
</evidence>
<proteinExistence type="predicted"/>
<dbReference type="Gene3D" id="2.120.10.80">
    <property type="entry name" value="Kelch-type beta propeller"/>
    <property type="match status" value="2"/>
</dbReference>
<keyword evidence="2" id="KW-0677">Repeat</keyword>
<protein>
    <submittedName>
        <fullName evidence="4">G3394 protein</fullName>
    </submittedName>
</protein>
<dbReference type="InterPro" id="IPR006652">
    <property type="entry name" value="Kelch_1"/>
</dbReference>
<feature type="region of interest" description="Disordered" evidence="3">
    <location>
        <begin position="235"/>
        <end position="290"/>
    </location>
</feature>
<dbReference type="Proteomes" id="UP001497392">
    <property type="component" value="Unassembled WGS sequence"/>
</dbReference>